<name>A0A0D9XQF0_9ORYZ</name>
<dbReference type="Proteomes" id="UP000032180">
    <property type="component" value="Chromosome 11"/>
</dbReference>
<protein>
    <submittedName>
        <fullName evidence="2">Uncharacterized protein</fullName>
    </submittedName>
</protein>
<dbReference type="HOGENOM" id="CLU_172121_0_0_1"/>
<accession>A0A0D9XQF0</accession>
<evidence type="ECO:0000313" key="2">
    <source>
        <dbReference type="EnsemblPlants" id="LPERR11G06280.1"/>
    </source>
</evidence>
<dbReference type="EnsemblPlants" id="LPERR11G06280.1">
    <property type="protein sequence ID" value="LPERR11G06280.1"/>
    <property type="gene ID" value="LPERR11G06280"/>
</dbReference>
<reference evidence="3" key="2">
    <citation type="submission" date="2013-12" db="EMBL/GenBank/DDBJ databases">
        <authorList>
            <person name="Yu Y."/>
            <person name="Lee S."/>
            <person name="de Baynast K."/>
            <person name="Wissotski M."/>
            <person name="Liu L."/>
            <person name="Talag J."/>
            <person name="Goicoechea J."/>
            <person name="Angelova A."/>
            <person name="Jetty R."/>
            <person name="Kudrna D."/>
            <person name="Golser W."/>
            <person name="Rivera L."/>
            <person name="Zhang J."/>
            <person name="Wing R."/>
        </authorList>
    </citation>
    <scope>NUCLEOTIDE SEQUENCE</scope>
</reference>
<keyword evidence="3" id="KW-1185">Reference proteome</keyword>
<evidence type="ECO:0000256" key="1">
    <source>
        <dbReference type="SAM" id="MobiDB-lite"/>
    </source>
</evidence>
<proteinExistence type="predicted"/>
<evidence type="ECO:0000313" key="3">
    <source>
        <dbReference type="Proteomes" id="UP000032180"/>
    </source>
</evidence>
<reference evidence="2" key="3">
    <citation type="submission" date="2015-04" db="UniProtKB">
        <authorList>
            <consortium name="EnsemblPlants"/>
        </authorList>
    </citation>
    <scope>IDENTIFICATION</scope>
</reference>
<feature type="compositionally biased region" description="Low complexity" evidence="1">
    <location>
        <begin position="61"/>
        <end position="72"/>
    </location>
</feature>
<organism evidence="2 3">
    <name type="scientific">Leersia perrieri</name>
    <dbReference type="NCBI Taxonomy" id="77586"/>
    <lineage>
        <taxon>Eukaryota</taxon>
        <taxon>Viridiplantae</taxon>
        <taxon>Streptophyta</taxon>
        <taxon>Embryophyta</taxon>
        <taxon>Tracheophyta</taxon>
        <taxon>Spermatophyta</taxon>
        <taxon>Magnoliopsida</taxon>
        <taxon>Liliopsida</taxon>
        <taxon>Poales</taxon>
        <taxon>Poaceae</taxon>
        <taxon>BOP clade</taxon>
        <taxon>Oryzoideae</taxon>
        <taxon>Oryzeae</taxon>
        <taxon>Oryzinae</taxon>
        <taxon>Leersia</taxon>
    </lineage>
</organism>
<dbReference type="AlphaFoldDB" id="A0A0D9XQF0"/>
<reference evidence="2 3" key="1">
    <citation type="submission" date="2012-08" db="EMBL/GenBank/DDBJ databases">
        <title>Oryza genome evolution.</title>
        <authorList>
            <person name="Wing R.A."/>
        </authorList>
    </citation>
    <scope>NUCLEOTIDE SEQUENCE</scope>
</reference>
<sequence>MDAGGPDPSPPASDGSTGGDPDPESSPPATDGSGSGDNDAAAEDREGPVGTPSAKRRLFDADGAAAGSAARPNGRRRRIAPDKV</sequence>
<feature type="region of interest" description="Disordered" evidence="1">
    <location>
        <begin position="1"/>
        <end position="84"/>
    </location>
</feature>
<dbReference type="Gramene" id="LPERR11G06280.1">
    <property type="protein sequence ID" value="LPERR11G06280.1"/>
    <property type="gene ID" value="LPERR11G06280"/>
</dbReference>